<dbReference type="AlphaFoldDB" id="A0A0C7R7C9"/>
<dbReference type="Proteomes" id="UP000049127">
    <property type="component" value="Unassembled WGS sequence"/>
</dbReference>
<accession>A0A0C7R7C9</accession>
<dbReference type="InterPro" id="IPR023804">
    <property type="entry name" value="DUF3792_TM"/>
</dbReference>
<organism evidence="2 3">
    <name type="scientific">Paraclostridium sordellii</name>
    <name type="common">Clostridium sordellii</name>
    <dbReference type="NCBI Taxonomy" id="1505"/>
    <lineage>
        <taxon>Bacteria</taxon>
        <taxon>Bacillati</taxon>
        <taxon>Bacillota</taxon>
        <taxon>Clostridia</taxon>
        <taxon>Peptostreptococcales</taxon>
        <taxon>Peptostreptococcaceae</taxon>
        <taxon>Paraclostridium</taxon>
    </lineage>
</organism>
<dbReference type="EMBL" id="CEKZ01000023">
    <property type="protein sequence ID" value="CEQ05183.1"/>
    <property type="molecule type" value="Genomic_DNA"/>
</dbReference>
<sequence length="120" mass="12797">MEKSSSICKGLGYAYIITLVCLLVYNLLLTFTSMSADSIAVATSTITTASSAFGGFYASMKIKEKGLLYGVLVGLLYIVCLMVVVFLAKDSFMFEVTMMYKILVVSIAGGIGGVLGVNFK</sequence>
<feature type="transmembrane region" description="Helical" evidence="1">
    <location>
        <begin position="67"/>
        <end position="88"/>
    </location>
</feature>
<feature type="transmembrane region" description="Helical" evidence="1">
    <location>
        <begin position="100"/>
        <end position="119"/>
    </location>
</feature>
<feature type="transmembrane region" description="Helical" evidence="1">
    <location>
        <begin position="39"/>
        <end position="60"/>
    </location>
</feature>
<evidence type="ECO:0000313" key="2">
    <source>
        <dbReference type="EMBL" id="CEQ05183.1"/>
    </source>
</evidence>
<evidence type="ECO:0000313" key="3">
    <source>
        <dbReference type="Proteomes" id="UP000049127"/>
    </source>
</evidence>
<keyword evidence="1" id="KW-1133">Transmembrane helix</keyword>
<dbReference type="NCBIfam" id="TIGR04086">
    <property type="entry name" value="TIGR04086_membr"/>
    <property type="match status" value="1"/>
</dbReference>
<gene>
    <name evidence="2" type="ORF">R28058_29001</name>
</gene>
<dbReference type="Pfam" id="PF12670">
    <property type="entry name" value="DUF3792"/>
    <property type="match status" value="1"/>
</dbReference>
<feature type="transmembrane region" description="Helical" evidence="1">
    <location>
        <begin position="12"/>
        <end position="33"/>
    </location>
</feature>
<reference evidence="2 3" key="1">
    <citation type="submission" date="2015-01" db="EMBL/GenBank/DDBJ databases">
        <authorList>
            <person name="Aslett A.Martin."/>
            <person name="De Silva Nishadi"/>
        </authorList>
    </citation>
    <scope>NUCLEOTIDE SEQUENCE [LARGE SCALE GENOMIC DNA]</scope>
    <source>
        <strain evidence="2 3">R28058</strain>
    </source>
</reference>
<proteinExistence type="predicted"/>
<keyword evidence="1" id="KW-0472">Membrane</keyword>
<protein>
    <submittedName>
        <fullName evidence="2">Membrane protein</fullName>
    </submittedName>
</protein>
<name>A0A0C7R7C9_PARSO</name>
<dbReference type="RefSeq" id="WP_055343083.1">
    <property type="nucleotide sequence ID" value="NZ_CEKZ01000023.1"/>
</dbReference>
<evidence type="ECO:0000256" key="1">
    <source>
        <dbReference type="SAM" id="Phobius"/>
    </source>
</evidence>
<keyword evidence="1" id="KW-0812">Transmembrane</keyword>